<dbReference type="AlphaFoldDB" id="A0A8J7LBK5"/>
<sequence length="314" mass="36131">MNVEGIRLKNIKLQQNNILQKVFNLASEANYESTQIQQLNQNLIITATTIEKICYNQQATPASLTPPSRRIYSWIKFLTNEHYLELHLRASSYVLSTAKEILNQRGQKSLQLMIGITNLAGLYQGKRNNSTANIMISEGFINAPKVVLQALVESALFGKNQQNTQLIRSFVNTEGYTNVVSELDLIIEVVAENPQGKFYNLDELFNKINHEYFAASLAKPRLAWSRINTYRKFGHYETARDRVVMSLTLDNPKVPEFVVKFVLYHELLHKYYGTKLVHGKKMVHTKEFRASESQFKSYDEASRWLTKLASSRFL</sequence>
<reference evidence="1 2" key="1">
    <citation type="journal article" date="2021" name="Int. J. Syst. Evol. Microbiol.">
        <title>Amazonocrinis nigriterrae gen. nov., sp. nov., Atlanticothrix silvestris gen. nov., sp. nov. and Dendronalium phyllosphericum gen. nov., sp. nov., nostocacean cyanobacteria from Brazilian environments.</title>
        <authorList>
            <person name="Alvarenga D.O."/>
            <person name="Andreote A.P.D."/>
            <person name="Branco L.H.Z."/>
            <person name="Delbaje E."/>
            <person name="Cruz R.B."/>
            <person name="Varani A.M."/>
            <person name="Fiore M.F."/>
        </authorList>
    </citation>
    <scope>NUCLEOTIDE SEQUENCE [LARGE SCALE GENOMIC DNA]</scope>
    <source>
        <strain evidence="1 2">CENA67</strain>
    </source>
</reference>
<gene>
    <name evidence="1" type="ORF">I8748_25485</name>
</gene>
<evidence type="ECO:0000313" key="1">
    <source>
        <dbReference type="EMBL" id="MBH8565486.1"/>
    </source>
</evidence>
<evidence type="ECO:0000313" key="2">
    <source>
        <dbReference type="Proteomes" id="UP000632766"/>
    </source>
</evidence>
<dbReference type="RefSeq" id="WP_198127280.1">
    <property type="nucleotide sequence ID" value="NZ_JAECZC010000062.1"/>
</dbReference>
<name>A0A8J7LBK5_9NOST</name>
<protein>
    <submittedName>
        <fullName evidence="1">M48 family peptidase</fullName>
    </submittedName>
</protein>
<organism evidence="1 2">
    <name type="scientific">Amazonocrinis nigriterrae CENA67</name>
    <dbReference type="NCBI Taxonomy" id="2794033"/>
    <lineage>
        <taxon>Bacteria</taxon>
        <taxon>Bacillati</taxon>
        <taxon>Cyanobacteriota</taxon>
        <taxon>Cyanophyceae</taxon>
        <taxon>Nostocales</taxon>
        <taxon>Nostocaceae</taxon>
        <taxon>Amazonocrinis</taxon>
        <taxon>Amazonocrinis nigriterrae</taxon>
    </lineage>
</organism>
<proteinExistence type="predicted"/>
<keyword evidence="2" id="KW-1185">Reference proteome</keyword>
<accession>A0A8J7LBK5</accession>
<comment type="caution">
    <text evidence="1">The sequence shown here is derived from an EMBL/GenBank/DDBJ whole genome shotgun (WGS) entry which is preliminary data.</text>
</comment>
<dbReference type="Proteomes" id="UP000632766">
    <property type="component" value="Unassembled WGS sequence"/>
</dbReference>
<dbReference type="EMBL" id="JAECZC010000062">
    <property type="protein sequence ID" value="MBH8565486.1"/>
    <property type="molecule type" value="Genomic_DNA"/>
</dbReference>